<reference evidence="2 3" key="1">
    <citation type="journal article" date="2020" name="ISME J.">
        <title>Uncovering the hidden diversity of litter-decomposition mechanisms in mushroom-forming fungi.</title>
        <authorList>
            <person name="Floudas D."/>
            <person name="Bentzer J."/>
            <person name="Ahren D."/>
            <person name="Johansson T."/>
            <person name="Persson P."/>
            <person name="Tunlid A."/>
        </authorList>
    </citation>
    <scope>NUCLEOTIDE SEQUENCE [LARGE SCALE GENOMIC DNA]</scope>
    <source>
        <strain evidence="2 3">CBS 175.51</strain>
    </source>
</reference>
<gene>
    <name evidence="2" type="ORF">D9611_010278</name>
</gene>
<dbReference type="Proteomes" id="UP000541558">
    <property type="component" value="Unassembled WGS sequence"/>
</dbReference>
<feature type="region of interest" description="Disordered" evidence="1">
    <location>
        <begin position="550"/>
        <end position="572"/>
    </location>
</feature>
<dbReference type="AlphaFoldDB" id="A0A8H5BDH6"/>
<dbReference type="OrthoDB" id="10548722at2759"/>
<proteinExistence type="predicted"/>
<feature type="region of interest" description="Disordered" evidence="1">
    <location>
        <begin position="1"/>
        <end position="47"/>
    </location>
</feature>
<feature type="compositionally biased region" description="Basic and acidic residues" evidence="1">
    <location>
        <begin position="400"/>
        <end position="419"/>
    </location>
</feature>
<feature type="compositionally biased region" description="Basic and acidic residues" evidence="1">
    <location>
        <begin position="451"/>
        <end position="463"/>
    </location>
</feature>
<organism evidence="2 3">
    <name type="scientific">Ephemerocybe angulata</name>
    <dbReference type="NCBI Taxonomy" id="980116"/>
    <lineage>
        <taxon>Eukaryota</taxon>
        <taxon>Fungi</taxon>
        <taxon>Dikarya</taxon>
        <taxon>Basidiomycota</taxon>
        <taxon>Agaricomycotina</taxon>
        <taxon>Agaricomycetes</taxon>
        <taxon>Agaricomycetidae</taxon>
        <taxon>Agaricales</taxon>
        <taxon>Agaricineae</taxon>
        <taxon>Psathyrellaceae</taxon>
        <taxon>Ephemerocybe</taxon>
    </lineage>
</organism>
<feature type="region of interest" description="Disordered" evidence="1">
    <location>
        <begin position="260"/>
        <end position="484"/>
    </location>
</feature>
<feature type="compositionally biased region" description="Acidic residues" evidence="1">
    <location>
        <begin position="553"/>
        <end position="564"/>
    </location>
</feature>
<evidence type="ECO:0000256" key="1">
    <source>
        <dbReference type="SAM" id="MobiDB-lite"/>
    </source>
</evidence>
<keyword evidence="3" id="KW-1185">Reference proteome</keyword>
<sequence>MPMHRGTPLLIPMRSKRETSSPVVAPEPPSLDDPFESTPLLNIPSLKRPANPPPAIFAYEPAPGVCSNLMKTFEFMKVKGMHIAATTGKPQQPSRWHQTPTQRPPFTNKAPKANVEEATTTRVEASSVQTQHRQAKQASVGFFNPSAASPKSIRRLTPVFRPPPPAFMPQPVFKSQKSVAQARFPEQTGFDGSPVFRPPPVQRAPVFVPPHATGDSRPALAQEVPHEAHRVADSEGEACFKPLAFRPRSPVPTASMIIAWNSQTDDDDEEKDQVSDLEELDDEDNEIIDDTETGEGDHNDEDEDIDDFLFVTDSVEDDGDDDTTTRPLVGILRQEETHYMEWRRREEERARDEYDLDTYDPPSPCERKGTRRLATPPPPSKNKNKLKRKRSVLESEDAEGADKGATEEGEKRAEYREIAQSEVPEPEAKRLKGGEKEDEPLSGSALQSAGAREEPTTTIDDKGFNPWTLITPCSPRTPPRCSGVPFEDQEWIEQVLAAHSSPCEESPEIMEQVFIPEEDVFGSDSDGGVVRQEESPDRARIFKFDEKVFGRDSDDDDLSDEEYESHDKSSMSKRALTFEELIFGTDSDDEDDEE</sequence>
<feature type="region of interest" description="Disordered" evidence="1">
    <location>
        <begin position="86"/>
        <end position="109"/>
    </location>
</feature>
<accession>A0A8H5BDH6</accession>
<name>A0A8H5BDH6_9AGAR</name>
<comment type="caution">
    <text evidence="2">The sequence shown here is derived from an EMBL/GenBank/DDBJ whole genome shotgun (WGS) entry which is preliminary data.</text>
</comment>
<evidence type="ECO:0000313" key="2">
    <source>
        <dbReference type="EMBL" id="KAF5320182.1"/>
    </source>
</evidence>
<dbReference type="EMBL" id="JAACJK010000171">
    <property type="protein sequence ID" value="KAF5320182.1"/>
    <property type="molecule type" value="Genomic_DNA"/>
</dbReference>
<feature type="compositionally biased region" description="Acidic residues" evidence="1">
    <location>
        <begin position="264"/>
        <end position="307"/>
    </location>
</feature>
<feature type="compositionally biased region" description="Basic and acidic residues" evidence="1">
    <location>
        <begin position="333"/>
        <end position="353"/>
    </location>
</feature>
<feature type="compositionally biased region" description="Polar residues" evidence="1">
    <location>
        <begin position="88"/>
        <end position="105"/>
    </location>
</feature>
<protein>
    <submittedName>
        <fullName evidence="2">Uncharacterized protein</fullName>
    </submittedName>
</protein>
<evidence type="ECO:0000313" key="3">
    <source>
        <dbReference type="Proteomes" id="UP000541558"/>
    </source>
</evidence>
<feature type="compositionally biased region" description="Basic and acidic residues" evidence="1">
    <location>
        <begin position="426"/>
        <end position="435"/>
    </location>
</feature>